<feature type="region of interest" description="Disordered" evidence="2">
    <location>
        <begin position="121"/>
        <end position="148"/>
    </location>
</feature>
<gene>
    <name evidence="5" type="primary">LOC111019686</name>
</gene>
<dbReference type="InterPro" id="IPR046845">
    <property type="entry name" value="ASY3-like_CC"/>
</dbReference>
<protein>
    <submittedName>
        <fullName evidence="5">Meiosis-specific protein ASY3</fullName>
    </submittedName>
</protein>
<evidence type="ECO:0000259" key="3">
    <source>
        <dbReference type="Pfam" id="PF20435"/>
    </source>
</evidence>
<feature type="region of interest" description="Disordered" evidence="2">
    <location>
        <begin position="416"/>
        <end position="476"/>
    </location>
</feature>
<feature type="domain" description="Meiosis-specific protein ASY3-like coiled-coil" evidence="3">
    <location>
        <begin position="17"/>
        <end position="787"/>
    </location>
</feature>
<accession>A0A6J1DE41</accession>
<dbReference type="GO" id="GO:0051321">
    <property type="term" value="P:meiotic cell cycle"/>
    <property type="evidence" value="ECO:0007669"/>
    <property type="project" value="InterPro"/>
</dbReference>
<evidence type="ECO:0000256" key="2">
    <source>
        <dbReference type="SAM" id="MobiDB-lite"/>
    </source>
</evidence>
<organism evidence="4 5">
    <name type="scientific">Momordica charantia</name>
    <name type="common">Bitter gourd</name>
    <name type="synonym">Balsam pear</name>
    <dbReference type="NCBI Taxonomy" id="3673"/>
    <lineage>
        <taxon>Eukaryota</taxon>
        <taxon>Viridiplantae</taxon>
        <taxon>Streptophyta</taxon>
        <taxon>Embryophyta</taxon>
        <taxon>Tracheophyta</taxon>
        <taxon>Spermatophyta</taxon>
        <taxon>Magnoliopsida</taxon>
        <taxon>eudicotyledons</taxon>
        <taxon>Gunneridae</taxon>
        <taxon>Pentapetalae</taxon>
        <taxon>rosids</taxon>
        <taxon>fabids</taxon>
        <taxon>Cucurbitales</taxon>
        <taxon>Cucurbitaceae</taxon>
        <taxon>Momordiceae</taxon>
        <taxon>Momordica</taxon>
    </lineage>
</organism>
<feature type="region of interest" description="Disordered" evidence="2">
    <location>
        <begin position="74"/>
        <end position="100"/>
    </location>
</feature>
<feature type="region of interest" description="Disordered" evidence="2">
    <location>
        <begin position="1"/>
        <end position="37"/>
    </location>
</feature>
<keyword evidence="1" id="KW-0175">Coiled coil</keyword>
<keyword evidence="4" id="KW-1185">Reference proteome</keyword>
<feature type="compositionally biased region" description="Basic and acidic residues" evidence="2">
    <location>
        <begin position="443"/>
        <end position="453"/>
    </location>
</feature>
<evidence type="ECO:0000313" key="4">
    <source>
        <dbReference type="Proteomes" id="UP000504603"/>
    </source>
</evidence>
<evidence type="ECO:0000256" key="1">
    <source>
        <dbReference type="SAM" id="Coils"/>
    </source>
</evidence>
<dbReference type="Pfam" id="PF20435">
    <property type="entry name" value="ASY3-like"/>
    <property type="match status" value="1"/>
</dbReference>
<name>A0A6J1DE41_MOMCH</name>
<proteinExistence type="predicted"/>
<evidence type="ECO:0000313" key="5">
    <source>
        <dbReference type="RefSeq" id="XP_022151789.1"/>
    </source>
</evidence>
<feature type="compositionally biased region" description="Polar residues" evidence="2">
    <location>
        <begin position="23"/>
        <end position="35"/>
    </location>
</feature>
<dbReference type="RefSeq" id="XP_022151789.1">
    <property type="nucleotide sequence ID" value="XM_022296097.1"/>
</dbReference>
<dbReference type="InterPro" id="IPR037731">
    <property type="entry name" value="ASY3-like"/>
</dbReference>
<sequence>MTEAEVGRQPNLRDDPLSDCRSFGSNYHPSSQSRKISIGVMVESPANGRSRGAKELKSKVSNAEVLLSSLENSTQRKWREKDASTFGTDKSKLSKAPQQLSSPWISTRSLKQSAPILETISGAEQVVHSPTSRGRQSKSHGLKEPPSRYPVCLFANQSSVFKSGNSKEKNFDEVNYQMEGGREGTNEGLHEFAFATIAEVRSDKVVIEDQTNKSENRRTETLKMKLWEILGTVSLPNDQHSKCQNHEKDANHLITEQIFVQKHDSAVRFKQNSDTIETDSEGPGQTSKRPIVCSIARKRSCTTVKSRKSKTPSCDKGKRQEGNIFVFEGWPEGTHADTNRASSMCTRKKSGERSFKFQPRKISFPQKDDIGTFTKSDGIEKLAPQGKPSSFREVLGSHSSLANHVINEKDELKDLNQFPQTDKTRLPEDIYSPADCDQQEDSPFLKKDVDPQSHIESPTFRMKTPVCSTPSSTPKADKMVCDFSSPGLAEDMSFMRNLCSFRKLQTSEEDCDGSNVKPHSSEDDEEIWQSPPRKAATRLTEGAADYGLSDSSFEDASSESSAEVSSPRDTLSPEIGAIKKFKSMLHPAKRARTLANHEFDCTGPGGSTWTEEILVQNQEDGLARAVKLFLSEFEKLKSKIASVSIEKSSEILLSAAESIHLQLQNVESQIHMDMVKQFSLGKSRRKIIETRFEEQQQQLNHLNRRFKEEVNQHLQDCRNSLQELEAQQIEFKGIMEKQKATNRNTLLQVEEAVDTQLTDAQRRIEAIHESGRGKILQLKHVIAMCLK</sequence>
<dbReference type="PANTHER" id="PTHR36027:SF1">
    <property type="entry name" value="MEIOSIS-SPECIFIC PROTEIN ASY3"/>
    <property type="match status" value="1"/>
</dbReference>
<dbReference type="KEGG" id="mcha:111019686"/>
<dbReference type="AlphaFoldDB" id="A0A6J1DE41"/>
<dbReference type="PANTHER" id="PTHR36027">
    <property type="entry name" value="MEIOSIS-SPECIFIC PROTEIN ASY3"/>
    <property type="match status" value="1"/>
</dbReference>
<reference evidence="5" key="1">
    <citation type="submission" date="2025-08" db="UniProtKB">
        <authorList>
            <consortium name="RefSeq"/>
        </authorList>
    </citation>
    <scope>IDENTIFICATION</scope>
</reference>
<dbReference type="OrthoDB" id="751607at2759"/>
<feature type="region of interest" description="Disordered" evidence="2">
    <location>
        <begin position="509"/>
        <end position="570"/>
    </location>
</feature>
<dbReference type="GeneID" id="111019686"/>
<dbReference type="Proteomes" id="UP000504603">
    <property type="component" value="Unplaced"/>
</dbReference>
<feature type="coiled-coil region" evidence="1">
    <location>
        <begin position="685"/>
        <end position="727"/>
    </location>
</feature>